<evidence type="ECO:0008006" key="3">
    <source>
        <dbReference type="Google" id="ProtNLM"/>
    </source>
</evidence>
<dbReference type="EMBL" id="BMQL01000005">
    <property type="protein sequence ID" value="GGR02266.1"/>
    <property type="molecule type" value="Genomic_DNA"/>
</dbReference>
<reference evidence="1" key="2">
    <citation type="submission" date="2020-09" db="EMBL/GenBank/DDBJ databases">
        <authorList>
            <person name="Sun Q."/>
            <person name="Ohkuma M."/>
        </authorList>
    </citation>
    <scope>NUCLEOTIDE SEQUENCE</scope>
    <source>
        <strain evidence="1">JCM 31311</strain>
    </source>
</reference>
<proteinExistence type="predicted"/>
<dbReference type="AlphaFoldDB" id="A0A918C296"/>
<accession>A0A918C296</accession>
<dbReference type="RefSeq" id="WP_189088819.1">
    <property type="nucleotide sequence ID" value="NZ_BMQL01000005.1"/>
</dbReference>
<organism evidence="1 2">
    <name type="scientific">Deinococcus ruber</name>
    <dbReference type="NCBI Taxonomy" id="1848197"/>
    <lineage>
        <taxon>Bacteria</taxon>
        <taxon>Thermotogati</taxon>
        <taxon>Deinococcota</taxon>
        <taxon>Deinococci</taxon>
        <taxon>Deinococcales</taxon>
        <taxon>Deinococcaceae</taxon>
        <taxon>Deinococcus</taxon>
    </lineage>
</organism>
<dbReference type="Proteomes" id="UP000603865">
    <property type="component" value="Unassembled WGS sequence"/>
</dbReference>
<dbReference type="Pfam" id="PF11259">
    <property type="entry name" value="DUF3060"/>
    <property type="match status" value="1"/>
</dbReference>
<sequence>MNLRTSRMAALLGTLLGGTFLSLGSAQVVTMTLPGMGQMMSGTDGQRTLTCNNDAVTLSGSNNQLTLKGSCTQVVVNGNKNVVKVATVGQIVVHGNQNTVSWSRSLKGTAPVVKQSGSGNKVGKQ</sequence>
<reference evidence="1" key="1">
    <citation type="journal article" date="2014" name="Int. J. Syst. Evol. Microbiol.">
        <title>Complete genome sequence of Corynebacterium casei LMG S-19264T (=DSM 44701T), isolated from a smear-ripened cheese.</title>
        <authorList>
            <consortium name="US DOE Joint Genome Institute (JGI-PGF)"/>
            <person name="Walter F."/>
            <person name="Albersmeier A."/>
            <person name="Kalinowski J."/>
            <person name="Ruckert C."/>
        </authorList>
    </citation>
    <scope>NUCLEOTIDE SEQUENCE</scope>
    <source>
        <strain evidence="1">JCM 31311</strain>
    </source>
</reference>
<name>A0A918C296_9DEIO</name>
<evidence type="ECO:0000313" key="1">
    <source>
        <dbReference type="EMBL" id="GGR02266.1"/>
    </source>
</evidence>
<protein>
    <recommendedName>
        <fullName evidence="3">DUF3060 domain-containing protein</fullName>
    </recommendedName>
</protein>
<keyword evidence="2" id="KW-1185">Reference proteome</keyword>
<gene>
    <name evidence="1" type="ORF">GCM10008957_14020</name>
</gene>
<comment type="caution">
    <text evidence="1">The sequence shown here is derived from an EMBL/GenBank/DDBJ whole genome shotgun (WGS) entry which is preliminary data.</text>
</comment>
<evidence type="ECO:0000313" key="2">
    <source>
        <dbReference type="Proteomes" id="UP000603865"/>
    </source>
</evidence>
<dbReference type="InterPro" id="IPR021417">
    <property type="entry name" value="DUF3060"/>
</dbReference>